<dbReference type="InterPro" id="IPR050319">
    <property type="entry name" value="ABC_transp_ATP-bind"/>
</dbReference>
<dbReference type="SUPFAM" id="SSF52540">
    <property type="entry name" value="P-loop containing nucleoside triphosphate hydrolases"/>
    <property type="match status" value="1"/>
</dbReference>
<evidence type="ECO:0000256" key="5">
    <source>
        <dbReference type="SAM" id="Coils"/>
    </source>
</evidence>
<keyword evidence="5" id="KW-0175">Coiled coil</keyword>
<evidence type="ECO:0000259" key="6">
    <source>
        <dbReference type="PROSITE" id="PS50893"/>
    </source>
</evidence>
<comment type="caution">
    <text evidence="7">The sequence shown here is derived from an EMBL/GenBank/DDBJ whole genome shotgun (WGS) entry which is preliminary data.</text>
</comment>
<feature type="coiled-coil region" evidence="5">
    <location>
        <begin position="420"/>
        <end position="512"/>
    </location>
</feature>
<comment type="similarity">
    <text evidence="1">Belongs to the ABC transporter superfamily.</text>
</comment>
<keyword evidence="8" id="KW-1185">Reference proteome</keyword>
<evidence type="ECO:0000313" key="8">
    <source>
        <dbReference type="Proteomes" id="UP000267246"/>
    </source>
</evidence>
<dbReference type="GO" id="GO:0016887">
    <property type="term" value="F:ATP hydrolysis activity"/>
    <property type="evidence" value="ECO:0007669"/>
    <property type="project" value="InterPro"/>
</dbReference>
<dbReference type="PANTHER" id="PTHR43776">
    <property type="entry name" value="TRANSPORT ATP-BINDING PROTEIN"/>
    <property type="match status" value="1"/>
</dbReference>
<keyword evidence="4 7" id="KW-0067">ATP-binding</keyword>
<evidence type="ECO:0000256" key="3">
    <source>
        <dbReference type="ARBA" id="ARBA00022741"/>
    </source>
</evidence>
<reference evidence="7 8" key="1">
    <citation type="submission" date="2018-10" db="EMBL/GenBank/DDBJ databases">
        <title>Genomic Encyclopedia of Archaeal and Bacterial Type Strains, Phase II (KMG-II): from individual species to whole genera.</title>
        <authorList>
            <person name="Goeker M."/>
        </authorList>
    </citation>
    <scope>NUCLEOTIDE SEQUENCE [LARGE SCALE GENOMIC DNA]</scope>
    <source>
        <strain evidence="7 8">ATCC 29870</strain>
    </source>
</reference>
<dbReference type="PROSITE" id="PS00211">
    <property type="entry name" value="ABC_TRANSPORTER_1"/>
    <property type="match status" value="1"/>
</dbReference>
<protein>
    <submittedName>
        <fullName evidence="7">Oligopeptide transport system ATP-binding protein</fullName>
    </submittedName>
</protein>
<dbReference type="EMBL" id="REFI01000006">
    <property type="protein sequence ID" value="RMA78610.1"/>
    <property type="molecule type" value="Genomic_DNA"/>
</dbReference>
<name>A0A3M0A1E6_9BACT</name>
<dbReference type="Pfam" id="PF08352">
    <property type="entry name" value="oligo_HPY"/>
    <property type="match status" value="1"/>
</dbReference>
<accession>A0A3M0A1E6</accession>
<dbReference type="GO" id="GO:0005524">
    <property type="term" value="F:ATP binding"/>
    <property type="evidence" value="ECO:0007669"/>
    <property type="project" value="UniProtKB-KW"/>
</dbReference>
<dbReference type="Pfam" id="PF00005">
    <property type="entry name" value="ABC_tran"/>
    <property type="match status" value="2"/>
</dbReference>
<dbReference type="PROSITE" id="PS50893">
    <property type="entry name" value="ABC_TRANSPORTER_2"/>
    <property type="match status" value="1"/>
</dbReference>
<dbReference type="OrthoDB" id="400883at2"/>
<dbReference type="InterPro" id="IPR013563">
    <property type="entry name" value="Oligopep_ABC_C"/>
</dbReference>
<dbReference type="GO" id="GO:0015833">
    <property type="term" value="P:peptide transport"/>
    <property type="evidence" value="ECO:0007669"/>
    <property type="project" value="InterPro"/>
</dbReference>
<dbReference type="InterPro" id="IPR003593">
    <property type="entry name" value="AAA+_ATPase"/>
</dbReference>
<feature type="domain" description="ABC transporter" evidence="6">
    <location>
        <begin position="14"/>
        <end position="747"/>
    </location>
</feature>
<evidence type="ECO:0000313" key="7">
    <source>
        <dbReference type="EMBL" id="RMA78610.1"/>
    </source>
</evidence>
<keyword evidence="3" id="KW-0547">Nucleotide-binding</keyword>
<evidence type="ECO:0000256" key="2">
    <source>
        <dbReference type="ARBA" id="ARBA00022448"/>
    </source>
</evidence>
<dbReference type="Gene3D" id="3.40.50.300">
    <property type="entry name" value="P-loop containing nucleotide triphosphate hydrolases"/>
    <property type="match status" value="2"/>
</dbReference>
<keyword evidence="2" id="KW-0813">Transport</keyword>
<gene>
    <name evidence="7" type="ORF">JN00_0251</name>
</gene>
<dbReference type="PANTHER" id="PTHR43776:SF7">
    <property type="entry name" value="D,D-DIPEPTIDE TRANSPORT ATP-BINDING PROTEIN DDPF-RELATED"/>
    <property type="match status" value="1"/>
</dbReference>
<dbReference type="AlphaFoldDB" id="A0A3M0A1E6"/>
<evidence type="ECO:0000256" key="1">
    <source>
        <dbReference type="ARBA" id="ARBA00005417"/>
    </source>
</evidence>
<dbReference type="InterPro" id="IPR003439">
    <property type="entry name" value="ABC_transporter-like_ATP-bd"/>
</dbReference>
<organism evidence="7 8">
    <name type="scientific">Metamycoplasma subdolum</name>
    <dbReference type="NCBI Taxonomy" id="92407"/>
    <lineage>
        <taxon>Bacteria</taxon>
        <taxon>Bacillati</taxon>
        <taxon>Mycoplasmatota</taxon>
        <taxon>Mycoplasmoidales</taxon>
        <taxon>Metamycoplasmataceae</taxon>
        <taxon>Metamycoplasma</taxon>
    </lineage>
</organism>
<dbReference type="InterPro" id="IPR017871">
    <property type="entry name" value="ABC_transporter-like_CS"/>
</dbReference>
<dbReference type="GO" id="GO:0055085">
    <property type="term" value="P:transmembrane transport"/>
    <property type="evidence" value="ECO:0007669"/>
    <property type="project" value="UniProtKB-ARBA"/>
</dbReference>
<dbReference type="InterPro" id="IPR027417">
    <property type="entry name" value="P-loop_NTPase"/>
</dbReference>
<dbReference type="SMART" id="SM00382">
    <property type="entry name" value="AAA"/>
    <property type="match status" value="1"/>
</dbReference>
<dbReference type="RefSeq" id="WP_121940731.1">
    <property type="nucleotide sequence ID" value="NZ_CP137846.1"/>
</dbReference>
<evidence type="ECO:0000256" key="4">
    <source>
        <dbReference type="ARBA" id="ARBA00022840"/>
    </source>
</evidence>
<dbReference type="Proteomes" id="UP000267246">
    <property type="component" value="Unassembled WGS sequence"/>
</dbReference>
<sequence>MTQNKDFKNRKVILSLDNLKKYFVNHGLINKAVDGVTFDVHEGEIVGLIGESGSGKTTVGRTLLRLYEDFNGFVRLNDKIISGRRISHRTKKFMRRNIQMIFQDPHASLNGQQPIYSILKEPLLVNGIMKEKVNDIFKDWQKVKDAFKFTHNLKALELERNNLKEINTLAKPFFYEWVEKLKNLEFSKDIPLEDNFNSFFGYLEQKQNIESIIINNLYSNTDELLKIYYINQEKFRNNNLTKPEVDYLKAKEQLAKVKKLSKITQDGFRIKTKIKELKKELKEFKANVNEQVNSAKNAFYNYRKEFKSEQGLVNIARLTSIDLDYYLYCLKNEYLYKKSAQIMIGKSRSCKYLEFDQIKELISKISDYQKDFYKTQLEQIIFQPNVKNIVKETIKKNFTFDFSKYEELSNKNKQKILNQIDSLKDRIHENELLLAREKQKDPRFTQEQLAKAKEEFKLAEAEYATARIDILVDFKQKIKKLYEEINEQQSLYEELVSLQTECNKKYEELKDKFFVFMEELGKDKSQADMVKTYVTTYKSDLAIKEETLRSFDIERKYLNRDIKNLYILLGVDKNWVKKNLEISDNIKEDVDATRTQWKKTFNIFNWTLFKPLAKYLVTQLLYKITIYRALEDVGLLKQFAYRYPHEFSGGQLQRIVIARALITQPKVVVADEPIASLDISIQAQVVNLLKELCIQKNIGLIFIAHDLSMIEYVADNIQIMHLGKIVEFGKTEAIYAKPVHPYTINLFKAIPKISNANEKFQDVSFELDYLNEQQFPNIPEVSEVSKDHFIYGTKEQAKKWIKEAKTNESFADDSLLT</sequence>
<proteinExistence type="inferred from homology"/>